<keyword evidence="1" id="KW-0255">Endonuclease</keyword>
<dbReference type="EMBL" id="CFGT01000001">
    <property type="protein sequence ID" value="CEY55594.1"/>
    <property type="molecule type" value="Genomic_DNA"/>
</dbReference>
<dbReference type="InterPro" id="IPR010324">
    <property type="entry name" value="DRP"/>
</dbReference>
<keyword evidence="1" id="KW-0540">Nuclease</keyword>
<dbReference type="InterPro" id="IPR043025">
    <property type="entry name" value="DRP_PD-(D/E)XK_dom"/>
</dbReference>
<keyword evidence="1" id="KW-0378">Hydrolase</keyword>
<dbReference type="Pfam" id="PF06044">
    <property type="entry name" value="DpnI"/>
    <property type="match status" value="1"/>
</dbReference>
<dbReference type="Proteomes" id="UP000041827">
    <property type="component" value="Unassembled WGS sequence"/>
</dbReference>
<evidence type="ECO:0000313" key="4">
    <source>
        <dbReference type="Proteomes" id="UP000048179"/>
    </source>
</evidence>
<dbReference type="AlphaFoldDB" id="A0A0U0CLB1"/>
<evidence type="ECO:0000313" key="2">
    <source>
        <dbReference type="EMBL" id="CKA69325.1"/>
    </source>
</evidence>
<accession>A0A0U0CLB1</accession>
<dbReference type="Gene3D" id="3.40.210.30">
    <property type="entry name" value="Dam replacing family, catalytic PD-(D/E)XK domain"/>
    <property type="match status" value="1"/>
</dbReference>
<protein>
    <submittedName>
        <fullName evidence="1">Type II restriction endonuclease DpnI</fullName>
    </submittedName>
</protein>
<evidence type="ECO:0000313" key="3">
    <source>
        <dbReference type="Proteomes" id="UP000041827"/>
    </source>
</evidence>
<dbReference type="Proteomes" id="UP000048179">
    <property type="component" value="Unassembled WGS sequence"/>
</dbReference>
<organism evidence="1 4">
    <name type="scientific">Streptococcus pseudopneumoniae</name>
    <dbReference type="NCBI Taxonomy" id="257758"/>
    <lineage>
        <taxon>Bacteria</taxon>
        <taxon>Bacillati</taxon>
        <taxon>Bacillota</taxon>
        <taxon>Bacilli</taxon>
        <taxon>Lactobacillales</taxon>
        <taxon>Streptococcaceae</taxon>
        <taxon>Streptococcus</taxon>
    </lineage>
</organism>
<sequence>MELQFNLELVETYKSNSQKARILMEDWVYRQSYCPNCGKNPLNHFENNRPVADFYCNHCSEEFELKSKKGNFSSTINDGAYATMMERVQVDNNPNFFFNLYKKF</sequence>
<dbReference type="GO" id="GO:0004519">
    <property type="term" value="F:endonuclease activity"/>
    <property type="evidence" value="ECO:0007669"/>
    <property type="project" value="UniProtKB-KW"/>
</dbReference>
<dbReference type="EMBL" id="CMJT01000002">
    <property type="protein sequence ID" value="CKA69325.1"/>
    <property type="molecule type" value="Genomic_DNA"/>
</dbReference>
<gene>
    <name evidence="1" type="primary">dpnC_2</name>
    <name evidence="2" type="synonym">dpnC_1</name>
    <name evidence="1" type="ORF">ERS020247_00252</name>
    <name evidence="2" type="ORF">ERS021757_00290</name>
</gene>
<reference evidence="3 4" key="2">
    <citation type="submission" date="2015-03" db="EMBL/GenBank/DDBJ databases">
        <authorList>
            <consortium name="Pathogen Informatics"/>
        </authorList>
    </citation>
    <scope>NUCLEOTIDE SEQUENCE [LARGE SCALE GENOMIC DNA]</scope>
    <source>
        <strain evidence="3">SMRU2248</strain>
        <strain evidence="1 4">SMRU737</strain>
    </source>
</reference>
<proteinExistence type="predicted"/>
<evidence type="ECO:0000313" key="1">
    <source>
        <dbReference type="EMBL" id="CEY55594.1"/>
    </source>
</evidence>
<reference evidence="2" key="1">
    <citation type="submission" date="2015-03" db="EMBL/GenBank/DDBJ databases">
        <authorList>
            <person name="Murphy D."/>
        </authorList>
    </citation>
    <scope>NUCLEOTIDE SEQUENCE [LARGE SCALE GENOMIC DNA]</scope>
    <source>
        <strain evidence="2">SMRU2248</strain>
    </source>
</reference>
<name>A0A0U0CLB1_9STRE</name>